<evidence type="ECO:0000256" key="3">
    <source>
        <dbReference type="ARBA" id="ARBA00023163"/>
    </source>
</evidence>
<dbReference type="PANTHER" id="PTHR33204:SF18">
    <property type="entry name" value="TRANSCRIPTIONAL REGULATORY PROTEIN"/>
    <property type="match status" value="1"/>
</dbReference>
<reference evidence="6" key="2">
    <citation type="journal article" date="2020" name="Int. J. Syst. Evol. Microbiol.">
        <title>Genomic insights into a novel species Rhodoferax aquaticus sp. nov., isolated from freshwater.</title>
        <authorList>
            <person name="Li T."/>
            <person name="Zhuo Y."/>
            <person name="Jin C.Z."/>
            <person name="Wu X."/>
            <person name="Ko S.R."/>
            <person name="Jin F.J."/>
            <person name="Ahn C.Y."/>
            <person name="Oh H.M."/>
            <person name="Lee H.G."/>
            <person name="Jin L."/>
        </authorList>
    </citation>
    <scope>NUCLEOTIDE SEQUENCE [LARGE SCALE GENOMIC DNA]</scope>
    <source>
        <strain evidence="6">Gr-4</strain>
    </source>
</reference>
<feature type="domain" description="HTH hxlR-type" evidence="4">
    <location>
        <begin position="18"/>
        <end position="116"/>
    </location>
</feature>
<dbReference type="InterPro" id="IPR036390">
    <property type="entry name" value="WH_DNA-bd_sf"/>
</dbReference>
<dbReference type="InterPro" id="IPR002577">
    <property type="entry name" value="HTH_HxlR"/>
</dbReference>
<protein>
    <recommendedName>
        <fullName evidence="4">HTH hxlR-type domain-containing protein</fullName>
    </recommendedName>
</protein>
<evidence type="ECO:0000313" key="6">
    <source>
        <dbReference type="Proteomes" id="UP000317365"/>
    </source>
</evidence>
<dbReference type="Proteomes" id="UP000317365">
    <property type="component" value="Chromosome"/>
</dbReference>
<sequence length="313" mass="34311">MTPKPQPDLPLTRDALASSTLAHGLGALGDRWTVGVLLGAFIGMHKFEDWHLRLGIPRSTLSARLKSLSAMGLLRQRPYQQRPERMGYHLTRAGLQLYPQVLMVWEWERRWGTREVALPTALTHTRCGHNFTPTLACGHCGEATGMADLDFTLAPNAVLLAQSQAASPARATRLQDKETQAMGLGLRVDRWTLLIIAAVVLGCHYYDQLSAVLGIASSVLARRLQGMVQSGLLHAAPDVADARRTFYRLTPASHDLFGYIVCVSHWAGAHLGQASSIMPRRKTCGHAFAPQVLCSHCHEVLTPHAVSFEATSM</sequence>
<dbReference type="KEGG" id="rhg:EXZ61_03850"/>
<dbReference type="Gene3D" id="1.10.10.10">
    <property type="entry name" value="Winged helix-like DNA-binding domain superfamily/Winged helix DNA-binding domain"/>
    <property type="match status" value="2"/>
</dbReference>
<name>A0A515EL39_9BURK</name>
<dbReference type="PANTHER" id="PTHR33204">
    <property type="entry name" value="TRANSCRIPTIONAL REGULATOR, MARR FAMILY"/>
    <property type="match status" value="1"/>
</dbReference>
<dbReference type="EMBL" id="CP036282">
    <property type="protein sequence ID" value="QDL53380.1"/>
    <property type="molecule type" value="Genomic_DNA"/>
</dbReference>
<evidence type="ECO:0000259" key="4">
    <source>
        <dbReference type="PROSITE" id="PS51118"/>
    </source>
</evidence>
<dbReference type="AlphaFoldDB" id="A0A515EL39"/>
<dbReference type="PROSITE" id="PS51118">
    <property type="entry name" value="HTH_HXLR"/>
    <property type="match status" value="2"/>
</dbReference>
<dbReference type="Pfam" id="PF01638">
    <property type="entry name" value="HxlR"/>
    <property type="match status" value="2"/>
</dbReference>
<dbReference type="RefSeq" id="WP_142809205.1">
    <property type="nucleotide sequence ID" value="NZ_CP036282.1"/>
</dbReference>
<accession>A0A515EL39</accession>
<organism evidence="5 6">
    <name type="scientific">Rhodoferax aquaticus</name>
    <dbReference type="NCBI Taxonomy" id="2527691"/>
    <lineage>
        <taxon>Bacteria</taxon>
        <taxon>Pseudomonadati</taxon>
        <taxon>Pseudomonadota</taxon>
        <taxon>Betaproteobacteria</taxon>
        <taxon>Burkholderiales</taxon>
        <taxon>Comamonadaceae</taxon>
        <taxon>Rhodoferax</taxon>
    </lineage>
</organism>
<evidence type="ECO:0000256" key="1">
    <source>
        <dbReference type="ARBA" id="ARBA00023015"/>
    </source>
</evidence>
<reference evidence="6" key="1">
    <citation type="submission" date="2019-02" db="EMBL/GenBank/DDBJ databases">
        <title>Complete genome sequence of Rhodoferax sp. Gr-4.</title>
        <authorList>
            <person name="Jin L."/>
        </authorList>
    </citation>
    <scope>NUCLEOTIDE SEQUENCE [LARGE SCALE GENOMIC DNA]</scope>
    <source>
        <strain evidence="6">Gr-4</strain>
    </source>
</reference>
<keyword evidence="3" id="KW-0804">Transcription</keyword>
<keyword evidence="6" id="KW-1185">Reference proteome</keyword>
<dbReference type="InterPro" id="IPR036388">
    <property type="entry name" value="WH-like_DNA-bd_sf"/>
</dbReference>
<keyword evidence="1" id="KW-0805">Transcription regulation</keyword>
<keyword evidence="2" id="KW-0238">DNA-binding</keyword>
<proteinExistence type="predicted"/>
<feature type="domain" description="HTH hxlR-type" evidence="4">
    <location>
        <begin position="178"/>
        <end position="275"/>
    </location>
</feature>
<dbReference type="SUPFAM" id="SSF46785">
    <property type="entry name" value="Winged helix' DNA-binding domain"/>
    <property type="match status" value="2"/>
</dbReference>
<evidence type="ECO:0000313" key="5">
    <source>
        <dbReference type="EMBL" id="QDL53380.1"/>
    </source>
</evidence>
<dbReference type="GO" id="GO:0003677">
    <property type="term" value="F:DNA binding"/>
    <property type="evidence" value="ECO:0007669"/>
    <property type="project" value="UniProtKB-KW"/>
</dbReference>
<gene>
    <name evidence="5" type="ORF">EXZ61_03850</name>
</gene>
<evidence type="ECO:0000256" key="2">
    <source>
        <dbReference type="ARBA" id="ARBA00023125"/>
    </source>
</evidence>